<reference evidence="1" key="1">
    <citation type="submission" date="2020-05" db="EMBL/GenBank/DDBJ databases">
        <authorList>
            <person name="Chiriac C."/>
            <person name="Salcher M."/>
            <person name="Ghai R."/>
            <person name="Kavagutti S V."/>
        </authorList>
    </citation>
    <scope>NUCLEOTIDE SEQUENCE</scope>
</reference>
<evidence type="ECO:0000313" key="2">
    <source>
        <dbReference type="EMBL" id="CAB4210705.1"/>
    </source>
</evidence>
<dbReference type="EMBL" id="LR797536">
    <property type="protein sequence ID" value="CAB4223283.1"/>
    <property type="molecule type" value="Genomic_DNA"/>
</dbReference>
<dbReference type="EMBL" id="LR796943">
    <property type="protein sequence ID" value="CAB4176438.1"/>
    <property type="molecule type" value="Genomic_DNA"/>
</dbReference>
<proteinExistence type="predicted"/>
<organism evidence="1">
    <name type="scientific">uncultured Caudovirales phage</name>
    <dbReference type="NCBI Taxonomy" id="2100421"/>
    <lineage>
        <taxon>Viruses</taxon>
        <taxon>Duplodnaviria</taxon>
        <taxon>Heunggongvirae</taxon>
        <taxon>Uroviricota</taxon>
        <taxon>Caudoviricetes</taxon>
        <taxon>Peduoviridae</taxon>
        <taxon>Maltschvirus</taxon>
        <taxon>Maltschvirus maltsch</taxon>
    </lineage>
</organism>
<evidence type="ECO:0000313" key="3">
    <source>
        <dbReference type="EMBL" id="CAB4223283.1"/>
    </source>
</evidence>
<name>A0A6J5Q4H0_9CAUD</name>
<gene>
    <name evidence="2" type="ORF">UFOVP1425_33</name>
    <name evidence="3" type="ORF">UFOVP1672_11</name>
    <name evidence="1" type="ORF">UFOVP988_33</name>
</gene>
<dbReference type="EMBL" id="LR797367">
    <property type="protein sequence ID" value="CAB4210705.1"/>
    <property type="molecule type" value="Genomic_DNA"/>
</dbReference>
<sequence>MAIILDGANDKIQVVTAGSGAFDTEVQVSWAKNTLGTITVSGDPLASITSATTTDIIAAAGASNQINVRGMSFRNNHASDAVTVTVQETDGTNTVVLMKTTLAAGESLIYGENGVWVYYDATAKPYMGLGPLATQADMEAGSSASVVVTPSVQHYHPSACKFWVKTTPGNNNVASYNVTSVSDTSAGITVVTIATDFSSAAWACGCSVESTSDTMTVTNLKFARIGLADQAAGSVSIECHDLTAITAVIEDPTAWHVWGYGDQ</sequence>
<protein>
    <submittedName>
        <fullName evidence="1">Uncharacterized protein</fullName>
    </submittedName>
</protein>
<evidence type="ECO:0000313" key="1">
    <source>
        <dbReference type="EMBL" id="CAB4176438.1"/>
    </source>
</evidence>
<accession>A0A6J5Q4H0</accession>